<reference evidence="3 4" key="1">
    <citation type="journal article" date="2021" name="ISME J.">
        <title>Genomic evolution of the class Acidithiobacillia: deep-branching Proteobacteria living in extreme acidic conditions.</title>
        <authorList>
            <person name="Moya-Beltran A."/>
            <person name="Beard S."/>
            <person name="Rojas-Villalobos C."/>
            <person name="Issotta F."/>
            <person name="Gallardo Y."/>
            <person name="Ulloa R."/>
            <person name="Giaveno A."/>
            <person name="Degli Esposti M."/>
            <person name="Johnson D.B."/>
            <person name="Quatrini R."/>
        </authorList>
    </citation>
    <scope>NUCLEOTIDE SEQUENCE [LARGE SCALE GENOMIC DNA]</scope>
    <source>
        <strain evidence="3 4">ATCC 19703</strain>
    </source>
</reference>
<accession>A0ABS5ZQ73</accession>
<dbReference type="Pfam" id="PF01266">
    <property type="entry name" value="DAO"/>
    <property type="match status" value="1"/>
</dbReference>
<evidence type="ECO:0000313" key="4">
    <source>
        <dbReference type="Proteomes" id="UP001197028"/>
    </source>
</evidence>
<proteinExistence type="predicted"/>
<organism evidence="3 4">
    <name type="scientific">Acidithiobacillus concretivorus</name>
    <dbReference type="NCBI Taxonomy" id="3063952"/>
    <lineage>
        <taxon>Bacteria</taxon>
        <taxon>Pseudomonadati</taxon>
        <taxon>Pseudomonadota</taxon>
        <taxon>Acidithiobacillia</taxon>
        <taxon>Acidithiobacillales</taxon>
        <taxon>Acidithiobacillaceae</taxon>
        <taxon>Acidithiobacillus</taxon>
    </lineage>
</organism>
<sequence>MLKKRESIVLIGAGVIGMLAAVRLAEAGFAVTIVDQGQIGREASWAGGGILSPLYPWHYPPELLQLAFYSMSLHHALSSELASLTNIDPQWTLSGLRIIEGEKEILPDDISTWGQNWGLNWQVSDCKATTKKILWCPEVAQVRNPRLLSALSERCRQLDIKLLEHTEITGFKRKNEQLLGVESNQGFIASDKAIVTAGAWTGKLLEQIDIHLQIYPVRGQMLLLQGSPGMLDSMLMQDNHYLVQRQDGLILAGSTSENVQFDKSLTPLARQTLWNFARDQLSGLTSSSILRQWSGLRPGSQESVPYIGPLPGWNGLYVAAGHFRYGLTNAPATAEILTCLLTDKAPPIDTTPYNPATYYQNGGPGLPLITG</sequence>
<dbReference type="SUPFAM" id="SSF51905">
    <property type="entry name" value="FAD/NAD(P)-binding domain"/>
    <property type="match status" value="1"/>
</dbReference>
<evidence type="ECO:0000259" key="2">
    <source>
        <dbReference type="Pfam" id="PF01266"/>
    </source>
</evidence>
<dbReference type="RefSeq" id="WP_215863779.1">
    <property type="nucleotide sequence ID" value="NZ_JABELD010000061.1"/>
</dbReference>
<feature type="domain" description="FAD dependent oxidoreductase" evidence="2">
    <location>
        <begin position="8"/>
        <end position="339"/>
    </location>
</feature>
<name>A0ABS5ZQ73_9PROT</name>
<dbReference type="PANTHER" id="PTHR13847">
    <property type="entry name" value="SARCOSINE DEHYDROGENASE-RELATED"/>
    <property type="match status" value="1"/>
</dbReference>
<gene>
    <name evidence="3" type="ORF">HJG40_08470</name>
</gene>
<dbReference type="Gene3D" id="3.30.9.10">
    <property type="entry name" value="D-Amino Acid Oxidase, subunit A, domain 2"/>
    <property type="match status" value="1"/>
</dbReference>
<dbReference type="InterPro" id="IPR036188">
    <property type="entry name" value="FAD/NAD-bd_sf"/>
</dbReference>
<dbReference type="SUPFAM" id="SSF54373">
    <property type="entry name" value="FAD-linked reductases, C-terminal domain"/>
    <property type="match status" value="1"/>
</dbReference>
<protein>
    <submittedName>
        <fullName evidence="3">FAD-dependent oxidoreductase</fullName>
    </submittedName>
</protein>
<dbReference type="Proteomes" id="UP001197028">
    <property type="component" value="Unassembled WGS sequence"/>
</dbReference>
<keyword evidence="1" id="KW-0560">Oxidoreductase</keyword>
<dbReference type="Gene3D" id="3.50.50.60">
    <property type="entry name" value="FAD/NAD(P)-binding domain"/>
    <property type="match status" value="1"/>
</dbReference>
<dbReference type="EMBL" id="JABELD010000061">
    <property type="protein sequence ID" value="MBU2738818.1"/>
    <property type="molecule type" value="Genomic_DNA"/>
</dbReference>
<dbReference type="InterPro" id="IPR006076">
    <property type="entry name" value="FAD-dep_OxRdtase"/>
</dbReference>
<dbReference type="PANTHER" id="PTHR13847:SF289">
    <property type="entry name" value="GLYCINE OXIDASE"/>
    <property type="match status" value="1"/>
</dbReference>
<evidence type="ECO:0000256" key="1">
    <source>
        <dbReference type="ARBA" id="ARBA00023002"/>
    </source>
</evidence>
<evidence type="ECO:0000313" key="3">
    <source>
        <dbReference type="EMBL" id="MBU2738818.1"/>
    </source>
</evidence>
<comment type="caution">
    <text evidence="3">The sequence shown here is derived from an EMBL/GenBank/DDBJ whole genome shotgun (WGS) entry which is preliminary data.</text>
</comment>
<keyword evidence="4" id="KW-1185">Reference proteome</keyword>